<comment type="caution">
    <text evidence="2">The sequence shown here is derived from an EMBL/GenBank/DDBJ whole genome shotgun (WGS) entry which is preliminary data.</text>
</comment>
<keyword evidence="3" id="KW-1185">Reference proteome</keyword>
<feature type="region of interest" description="Disordered" evidence="1">
    <location>
        <begin position="92"/>
        <end position="123"/>
    </location>
</feature>
<proteinExistence type="predicted"/>
<protein>
    <submittedName>
        <fullName evidence="2">4694_t:CDS:1</fullName>
    </submittedName>
</protein>
<feature type="non-terminal residue" evidence="2">
    <location>
        <position position="145"/>
    </location>
</feature>
<sequence>MDQLLQSMNNLILAIGNNVPNQPQESKFLDGLRTELKELVEIEYPTTIQQALKKAKAMKVKIGKLKKAISDMAQSIKTLIQRQQESNKLVASTAPNQPPHMITENNRPNNNTNSNNRVTQNKDNKNQIYLALIAKELTRAIGTTI</sequence>
<evidence type="ECO:0000256" key="1">
    <source>
        <dbReference type="SAM" id="MobiDB-lite"/>
    </source>
</evidence>
<reference evidence="2 3" key="1">
    <citation type="submission" date="2021-06" db="EMBL/GenBank/DDBJ databases">
        <authorList>
            <person name="Kallberg Y."/>
            <person name="Tangrot J."/>
            <person name="Rosling A."/>
        </authorList>
    </citation>
    <scope>NUCLEOTIDE SEQUENCE [LARGE SCALE GENOMIC DNA]</scope>
    <source>
        <strain evidence="2 3">120-4 pot B 10/14</strain>
    </source>
</reference>
<organism evidence="2 3">
    <name type="scientific">Gigaspora margarita</name>
    <dbReference type="NCBI Taxonomy" id="4874"/>
    <lineage>
        <taxon>Eukaryota</taxon>
        <taxon>Fungi</taxon>
        <taxon>Fungi incertae sedis</taxon>
        <taxon>Mucoromycota</taxon>
        <taxon>Glomeromycotina</taxon>
        <taxon>Glomeromycetes</taxon>
        <taxon>Diversisporales</taxon>
        <taxon>Gigasporaceae</taxon>
        <taxon>Gigaspora</taxon>
    </lineage>
</organism>
<dbReference type="EMBL" id="CAJVQB010068474">
    <property type="protein sequence ID" value="CAG8842276.1"/>
    <property type="molecule type" value="Genomic_DNA"/>
</dbReference>
<gene>
    <name evidence="2" type="ORF">GMARGA_LOCUS35898</name>
</gene>
<evidence type="ECO:0000313" key="3">
    <source>
        <dbReference type="Proteomes" id="UP000789901"/>
    </source>
</evidence>
<feature type="compositionally biased region" description="Low complexity" evidence="1">
    <location>
        <begin position="105"/>
        <end position="119"/>
    </location>
</feature>
<name>A0ABN7WWF4_GIGMA</name>
<evidence type="ECO:0000313" key="2">
    <source>
        <dbReference type="EMBL" id="CAG8842276.1"/>
    </source>
</evidence>
<accession>A0ABN7WWF4</accession>
<dbReference type="Proteomes" id="UP000789901">
    <property type="component" value="Unassembled WGS sequence"/>
</dbReference>